<evidence type="ECO:0000256" key="1">
    <source>
        <dbReference type="SAM" id="Phobius"/>
    </source>
</evidence>
<gene>
    <name evidence="2" type="ORF">SEA_SUSHI23_204</name>
</gene>
<name>A0A222YY53_9CAUD</name>
<reference evidence="2 3" key="1">
    <citation type="submission" date="2017-06" db="EMBL/GenBank/DDBJ databases">
        <authorList>
            <person name="Mageeney C.M."/>
            <person name="Olugbade I.D."/>
            <person name="Kenna M.A."/>
            <person name="Ware V.C."/>
            <person name="Garlena R.A."/>
            <person name="Russell D.A."/>
            <person name="Pope W.H."/>
            <person name="Jacobs-Sera D."/>
            <person name="Hendrix R.W."/>
            <person name="Hatfull G.F."/>
        </authorList>
    </citation>
    <scope>NUCLEOTIDE SEQUENCE [LARGE SCALE GENOMIC DNA]</scope>
</reference>
<dbReference type="Proteomes" id="UP000225758">
    <property type="component" value="Segment"/>
</dbReference>
<accession>A0A222YY53</accession>
<keyword evidence="1" id="KW-0472">Membrane</keyword>
<protein>
    <submittedName>
        <fullName evidence="2">Uncharacterized protein</fullName>
    </submittedName>
</protein>
<feature type="transmembrane region" description="Helical" evidence="1">
    <location>
        <begin position="12"/>
        <end position="34"/>
    </location>
</feature>
<keyword evidence="1" id="KW-0812">Transmembrane</keyword>
<evidence type="ECO:0000313" key="2">
    <source>
        <dbReference type="EMBL" id="ASR76592.1"/>
    </source>
</evidence>
<proteinExistence type="predicted"/>
<keyword evidence="1" id="KW-1133">Transmembrane helix</keyword>
<evidence type="ECO:0000313" key="3">
    <source>
        <dbReference type="Proteomes" id="UP000225758"/>
    </source>
</evidence>
<organism evidence="2 3">
    <name type="scientific">Streptomyces phage Sushi23</name>
    <dbReference type="NCBI Taxonomy" id="2015806"/>
    <lineage>
        <taxon>Viruses</taxon>
        <taxon>Duplodnaviria</taxon>
        <taxon>Heunggongvirae</taxon>
        <taxon>Uroviricota</taxon>
        <taxon>Caudoviricetes</taxon>
        <taxon>Stanwilliamsviridae</taxon>
        <taxon>Boydwoodruffvirinae</taxon>
        <taxon>Samistivirus</taxon>
        <taxon>Samistivirus peebs</taxon>
    </lineage>
</organism>
<dbReference type="EMBL" id="MF358542">
    <property type="protein sequence ID" value="ASR76592.1"/>
    <property type="molecule type" value="Genomic_DNA"/>
</dbReference>
<sequence>MFDSNSVKVGILVLLGFLGFVFAISGGIVANTYLENQKVSKCISANKIWAEGACVNNINELRYVDND</sequence>